<dbReference type="InParanoid" id="A0A078AG21"/>
<proteinExistence type="predicted"/>
<reference evidence="2 3" key="1">
    <citation type="submission" date="2014-06" db="EMBL/GenBank/DDBJ databases">
        <authorList>
            <person name="Swart Estienne"/>
        </authorList>
    </citation>
    <scope>NUCLEOTIDE SEQUENCE [LARGE SCALE GENOMIC DNA]</scope>
    <source>
        <strain evidence="2 3">130c</strain>
    </source>
</reference>
<protein>
    <submittedName>
        <fullName evidence="2">Uncharacterized protein</fullName>
    </submittedName>
</protein>
<dbReference type="AlphaFoldDB" id="A0A078AG21"/>
<keyword evidence="3" id="KW-1185">Reference proteome</keyword>
<evidence type="ECO:0000313" key="3">
    <source>
        <dbReference type="Proteomes" id="UP000039865"/>
    </source>
</evidence>
<organism evidence="2 3">
    <name type="scientific">Stylonychia lemnae</name>
    <name type="common">Ciliate</name>
    <dbReference type="NCBI Taxonomy" id="5949"/>
    <lineage>
        <taxon>Eukaryota</taxon>
        <taxon>Sar</taxon>
        <taxon>Alveolata</taxon>
        <taxon>Ciliophora</taxon>
        <taxon>Intramacronucleata</taxon>
        <taxon>Spirotrichea</taxon>
        <taxon>Stichotrichia</taxon>
        <taxon>Sporadotrichida</taxon>
        <taxon>Oxytrichidae</taxon>
        <taxon>Stylonychinae</taxon>
        <taxon>Stylonychia</taxon>
    </lineage>
</organism>
<gene>
    <name evidence="2" type="primary">Contig14636.g15597</name>
    <name evidence="2" type="ORF">STYLEM_8820</name>
</gene>
<dbReference type="Proteomes" id="UP000039865">
    <property type="component" value="Unassembled WGS sequence"/>
</dbReference>
<sequence length="584" mass="67534">MNPQTNNLNHQDLSICSRNLIEELTQSTLQKELNWVNQQFMNFNNNNNVSLSQANTSQCTSYNITSQNSQSKLNTMKRFPVYGDESIVVIENQTNISHEDDEEFNKIAQIYYSVNLIQRAFKVLKANRMQRKKNKTQNEMPMQLLHQKKPSQTARDDKENMKKMYDMTFEGDQKAKMRQNQAGNDPLYSGLINLEAIEESLQQFENISKSSMSTLLRNRNKSPFSPTQNSQSQLVNYSGSPMTQSAEKQGQWATLQDEKISLVPHIKFTNHQHSNSMASLNSQSIERGTPYLFGQQSVVSFSRPIDSVQDSARQMDNHKSSIQNNTYINCNEINQMTRNDPNRIQILQQNNENYSTAQSVTSQLPDNSRQGIISNKNIMIEDKNINLAQSNIFQHHRKSSITSIDRIKNSIVEINVILATNKIRSFIEKNDQRQKVSSFYELVMNKRLQQMNERIYENDMIARSLANDSILQSNKLDQLGQQKQKLLQYIIFNQGVSALKVKSIECSVDCISNQESLKEIVKVVYPNLKRKFKFLCQQAEKHQDYDQIWQKKRKIQITSSFLEIQIEHLITIANKNFKGVAIKL</sequence>
<name>A0A078AG21_STYLE</name>
<evidence type="ECO:0000313" key="2">
    <source>
        <dbReference type="EMBL" id="CDW79828.1"/>
    </source>
</evidence>
<evidence type="ECO:0000256" key="1">
    <source>
        <dbReference type="SAM" id="MobiDB-lite"/>
    </source>
</evidence>
<accession>A0A078AG21</accession>
<dbReference type="EMBL" id="CCKQ01008367">
    <property type="protein sequence ID" value="CDW79828.1"/>
    <property type="molecule type" value="Genomic_DNA"/>
</dbReference>
<feature type="region of interest" description="Disordered" evidence="1">
    <location>
        <begin position="217"/>
        <end position="251"/>
    </location>
</feature>